<dbReference type="EMBL" id="BBIO01000001">
    <property type="protein sequence ID" value="GAK43612.1"/>
    <property type="molecule type" value="Genomic_DNA"/>
</dbReference>
<proteinExistence type="predicted"/>
<name>A0A081B6E4_9HYPH</name>
<keyword evidence="2" id="KW-1185">Reference proteome</keyword>
<dbReference type="AlphaFoldDB" id="A0A081B6E4"/>
<gene>
    <name evidence="1" type="ORF">M2A_0111</name>
</gene>
<sequence length="101" mass="10700">MILPADLPYLRWVLLKLLASQGGGYWAADGSLARGLDAIGFGASMAQVRAGLFWLADVSAAEIKTAGENVSARLTQAGLDVVEGRQLVPGIKKPLHLDLEE</sequence>
<organism evidence="1 2">
    <name type="scientific">Tepidicaulis marinus</name>
    <dbReference type="NCBI Taxonomy" id="1333998"/>
    <lineage>
        <taxon>Bacteria</taxon>
        <taxon>Pseudomonadati</taxon>
        <taxon>Pseudomonadota</taxon>
        <taxon>Alphaproteobacteria</taxon>
        <taxon>Hyphomicrobiales</taxon>
        <taxon>Parvibaculaceae</taxon>
        <taxon>Tepidicaulis</taxon>
    </lineage>
</organism>
<evidence type="ECO:0000313" key="1">
    <source>
        <dbReference type="EMBL" id="GAK43612.1"/>
    </source>
</evidence>
<accession>A0A081B6E4</accession>
<reference evidence="1 2" key="1">
    <citation type="submission" date="2014-07" db="EMBL/GenBank/DDBJ databases">
        <title>Tepidicaulis marinum gen. nov., sp. nov., a novel marine bacterium denitrifying nitrate to nitrous oxide strictly under microaerobic conditions.</title>
        <authorList>
            <person name="Takeuchi M."/>
            <person name="Yamagishi T."/>
            <person name="Kamagata Y."/>
            <person name="Oshima K."/>
            <person name="Hattori M."/>
            <person name="Katayama T."/>
            <person name="Hanada S."/>
            <person name="Tamaki H."/>
            <person name="Marumo K."/>
            <person name="Maeda H."/>
            <person name="Nedachi M."/>
            <person name="Iwasaki W."/>
            <person name="Suwa Y."/>
            <person name="Sakata S."/>
        </authorList>
    </citation>
    <scope>NUCLEOTIDE SEQUENCE [LARGE SCALE GENOMIC DNA]</scope>
    <source>
        <strain evidence="1 2">MA2</strain>
    </source>
</reference>
<dbReference type="Proteomes" id="UP000028702">
    <property type="component" value="Unassembled WGS sequence"/>
</dbReference>
<comment type="caution">
    <text evidence="1">The sequence shown here is derived from an EMBL/GenBank/DDBJ whole genome shotgun (WGS) entry which is preliminary data.</text>
</comment>
<dbReference type="RefSeq" id="WP_045441681.1">
    <property type="nucleotide sequence ID" value="NZ_BBIO01000001.1"/>
</dbReference>
<protein>
    <submittedName>
        <fullName evidence="1">Conserved protein</fullName>
    </submittedName>
</protein>
<evidence type="ECO:0000313" key="2">
    <source>
        <dbReference type="Proteomes" id="UP000028702"/>
    </source>
</evidence>
<dbReference type="STRING" id="1333998.M2A_0111"/>